<reference evidence="1 2" key="1">
    <citation type="submission" date="2024-10" db="EMBL/GenBank/DDBJ databases">
        <authorList>
            <person name="Kim D."/>
        </authorList>
    </citation>
    <scope>NUCLEOTIDE SEQUENCE [LARGE SCALE GENOMIC DNA]</scope>
    <source>
        <strain evidence="1">Taebaek</strain>
    </source>
</reference>
<sequence>MSKTIKIAPYKNIRFEQTGNGAANEELENFMDTISDIVVGENITIDSANTNGETQEGEMDHAWRSNKNIILHDEFQNALALNMDGETITLRMKIRKGNPS</sequence>
<gene>
    <name evidence="1" type="ORF">niasHS_008569</name>
</gene>
<proteinExistence type="predicted"/>
<dbReference type="AlphaFoldDB" id="A0ABD2IWX2"/>
<dbReference type="EMBL" id="JBICCN010000235">
    <property type="protein sequence ID" value="KAL3084414.1"/>
    <property type="molecule type" value="Genomic_DNA"/>
</dbReference>
<comment type="caution">
    <text evidence="1">The sequence shown here is derived from an EMBL/GenBank/DDBJ whole genome shotgun (WGS) entry which is preliminary data.</text>
</comment>
<organism evidence="1 2">
    <name type="scientific">Heterodera schachtii</name>
    <name type="common">Sugarbeet cyst nematode worm</name>
    <name type="synonym">Tylenchus schachtii</name>
    <dbReference type="NCBI Taxonomy" id="97005"/>
    <lineage>
        <taxon>Eukaryota</taxon>
        <taxon>Metazoa</taxon>
        <taxon>Ecdysozoa</taxon>
        <taxon>Nematoda</taxon>
        <taxon>Chromadorea</taxon>
        <taxon>Rhabditida</taxon>
        <taxon>Tylenchina</taxon>
        <taxon>Tylenchomorpha</taxon>
        <taxon>Tylenchoidea</taxon>
        <taxon>Heteroderidae</taxon>
        <taxon>Heteroderinae</taxon>
        <taxon>Heterodera</taxon>
    </lineage>
</organism>
<evidence type="ECO:0000313" key="2">
    <source>
        <dbReference type="Proteomes" id="UP001620645"/>
    </source>
</evidence>
<dbReference type="Proteomes" id="UP001620645">
    <property type="component" value="Unassembled WGS sequence"/>
</dbReference>
<name>A0ABD2IWX2_HETSC</name>
<protein>
    <submittedName>
        <fullName evidence="1">Uncharacterized protein</fullName>
    </submittedName>
</protein>
<accession>A0ABD2IWX2</accession>
<evidence type="ECO:0000313" key="1">
    <source>
        <dbReference type="EMBL" id="KAL3084414.1"/>
    </source>
</evidence>
<keyword evidence="2" id="KW-1185">Reference proteome</keyword>